<dbReference type="PANTHER" id="PTHR15666">
    <property type="entry name" value="COMM DOMAIN CONTAINING PROTEIN 5"/>
    <property type="match status" value="1"/>
</dbReference>
<dbReference type="Proteomes" id="UP000663879">
    <property type="component" value="Unassembled WGS sequence"/>
</dbReference>
<keyword evidence="5" id="KW-1185">Reference proteome</keyword>
<dbReference type="PANTHER" id="PTHR15666:SF1">
    <property type="entry name" value="COMM DOMAIN-CONTAINING PROTEIN 5"/>
    <property type="match status" value="1"/>
</dbReference>
<protein>
    <recommendedName>
        <fullName evidence="1">COMM domain-containing protein 5</fullName>
    </recommendedName>
</protein>
<reference evidence="4" key="1">
    <citation type="submission" date="2021-02" db="EMBL/GenBank/DDBJ databases">
        <authorList>
            <person name="Nowell W R."/>
        </authorList>
    </citation>
    <scope>NUCLEOTIDE SEQUENCE</scope>
    <source>
        <strain evidence="4">Ploen Becks lab</strain>
    </source>
</reference>
<sequence length="226" mass="26218">MSKTALDSQYRTPFWGSRTPKELQFIQQTLNNKISELSVNKICYRDLLKILVYAIENSNVENNLKIIEDKMSELSNKHCIQLNDLINLYACFLKLFKCSMRVLSTKQDVIKDDLLGFLKLPEEFVSDFVTVLYGQRRESMENSLAIKFPKYPRIESLNWRVDIAISTSSVGRGLLSTIVVRMSLSNGEIISYEVNIQMFHQLRYNVALVLKEMDDLLSRQTFRLAD</sequence>
<evidence type="ECO:0000256" key="1">
    <source>
        <dbReference type="ARBA" id="ARBA00016556"/>
    </source>
</evidence>
<comment type="similarity">
    <text evidence="2">Belongs to the COMM domain-containing protein 5 family.</text>
</comment>
<evidence type="ECO:0000259" key="3">
    <source>
        <dbReference type="PROSITE" id="PS51269"/>
    </source>
</evidence>
<dbReference type="Pfam" id="PF07258">
    <property type="entry name" value="COMM_domain"/>
    <property type="match status" value="1"/>
</dbReference>
<dbReference type="EMBL" id="CAJNOC010004739">
    <property type="protein sequence ID" value="CAF1032112.1"/>
    <property type="molecule type" value="Genomic_DNA"/>
</dbReference>
<proteinExistence type="inferred from homology"/>
<name>A0A814J205_9BILA</name>
<dbReference type="OrthoDB" id="203754at2759"/>
<dbReference type="GO" id="GO:0005634">
    <property type="term" value="C:nucleus"/>
    <property type="evidence" value="ECO:0007669"/>
    <property type="project" value="TreeGrafter"/>
</dbReference>
<evidence type="ECO:0000313" key="4">
    <source>
        <dbReference type="EMBL" id="CAF1032112.1"/>
    </source>
</evidence>
<dbReference type="AlphaFoldDB" id="A0A814J205"/>
<dbReference type="InterPro" id="IPR037357">
    <property type="entry name" value="COMMD5"/>
</dbReference>
<gene>
    <name evidence="4" type="ORF">OXX778_LOCUS17920</name>
</gene>
<dbReference type="InterPro" id="IPR017920">
    <property type="entry name" value="COMM"/>
</dbReference>
<evidence type="ECO:0000313" key="5">
    <source>
        <dbReference type="Proteomes" id="UP000663879"/>
    </source>
</evidence>
<evidence type="ECO:0000256" key="2">
    <source>
        <dbReference type="ARBA" id="ARBA00093452"/>
    </source>
</evidence>
<accession>A0A814J205</accession>
<organism evidence="4 5">
    <name type="scientific">Brachionus calyciflorus</name>
    <dbReference type="NCBI Taxonomy" id="104777"/>
    <lineage>
        <taxon>Eukaryota</taxon>
        <taxon>Metazoa</taxon>
        <taxon>Spiralia</taxon>
        <taxon>Gnathifera</taxon>
        <taxon>Rotifera</taxon>
        <taxon>Eurotatoria</taxon>
        <taxon>Monogononta</taxon>
        <taxon>Pseudotrocha</taxon>
        <taxon>Ploima</taxon>
        <taxon>Brachionidae</taxon>
        <taxon>Brachionus</taxon>
    </lineage>
</organism>
<feature type="domain" description="COMM" evidence="3">
    <location>
        <begin position="153"/>
        <end position="217"/>
    </location>
</feature>
<dbReference type="PROSITE" id="PS51269">
    <property type="entry name" value="COMM"/>
    <property type="match status" value="1"/>
</dbReference>
<comment type="caution">
    <text evidence="4">The sequence shown here is derived from an EMBL/GenBank/DDBJ whole genome shotgun (WGS) entry which is preliminary data.</text>
</comment>